<gene>
    <name evidence="4" type="ORF">KSP39_PZI010519</name>
</gene>
<dbReference type="EMBL" id="JBBWWQ010000008">
    <property type="protein sequence ID" value="KAK8941144.1"/>
    <property type="molecule type" value="Genomic_DNA"/>
</dbReference>
<feature type="domain" description="GAG-pre-integrase" evidence="2">
    <location>
        <begin position="383"/>
        <end position="445"/>
    </location>
</feature>
<evidence type="ECO:0000256" key="1">
    <source>
        <dbReference type="SAM" id="MobiDB-lite"/>
    </source>
</evidence>
<dbReference type="AlphaFoldDB" id="A0AAP0G6Z1"/>
<dbReference type="PANTHER" id="PTHR34222:SF79">
    <property type="entry name" value="RETROVIRUS-RELATED POL POLYPROTEIN FROM TRANSPOSON TNT 1-94"/>
    <property type="match status" value="1"/>
</dbReference>
<dbReference type="InterPro" id="IPR012337">
    <property type="entry name" value="RNaseH-like_sf"/>
</dbReference>
<dbReference type="GO" id="GO:0003676">
    <property type="term" value="F:nucleic acid binding"/>
    <property type="evidence" value="ECO:0007669"/>
    <property type="project" value="InterPro"/>
</dbReference>
<keyword evidence="5" id="KW-1185">Reference proteome</keyword>
<comment type="caution">
    <text evidence="4">The sequence shown here is derived from an EMBL/GenBank/DDBJ whole genome shotgun (WGS) entry which is preliminary data.</text>
</comment>
<evidence type="ECO:0000259" key="2">
    <source>
        <dbReference type="Pfam" id="PF13976"/>
    </source>
</evidence>
<dbReference type="InterPro" id="IPR054722">
    <property type="entry name" value="PolX-like_BBD"/>
</dbReference>
<protein>
    <recommendedName>
        <fullName evidence="6">GAG-pre-integrase domain-containing protein</fullName>
    </recommendedName>
</protein>
<dbReference type="PANTHER" id="PTHR34222">
    <property type="entry name" value="GAG_PRE-INTEGRS DOMAIN-CONTAINING PROTEIN"/>
    <property type="match status" value="1"/>
</dbReference>
<evidence type="ECO:0000313" key="5">
    <source>
        <dbReference type="Proteomes" id="UP001418222"/>
    </source>
</evidence>
<dbReference type="Proteomes" id="UP001418222">
    <property type="component" value="Unassembled WGS sequence"/>
</dbReference>
<organism evidence="4 5">
    <name type="scientific">Platanthera zijinensis</name>
    <dbReference type="NCBI Taxonomy" id="2320716"/>
    <lineage>
        <taxon>Eukaryota</taxon>
        <taxon>Viridiplantae</taxon>
        <taxon>Streptophyta</taxon>
        <taxon>Embryophyta</taxon>
        <taxon>Tracheophyta</taxon>
        <taxon>Spermatophyta</taxon>
        <taxon>Magnoliopsida</taxon>
        <taxon>Liliopsida</taxon>
        <taxon>Asparagales</taxon>
        <taxon>Orchidaceae</taxon>
        <taxon>Orchidoideae</taxon>
        <taxon>Orchideae</taxon>
        <taxon>Orchidinae</taxon>
        <taxon>Platanthera</taxon>
    </lineage>
</organism>
<evidence type="ECO:0008006" key="6">
    <source>
        <dbReference type="Google" id="ProtNLM"/>
    </source>
</evidence>
<proteinExistence type="predicted"/>
<feature type="domain" description="Retrovirus-related Pol polyprotein from transposon TNT 1-94-like beta-barrel" evidence="3">
    <location>
        <begin position="277"/>
        <end position="351"/>
    </location>
</feature>
<name>A0AAP0G6Z1_9ASPA</name>
<dbReference type="InterPro" id="IPR036397">
    <property type="entry name" value="RNaseH_sf"/>
</dbReference>
<evidence type="ECO:0000259" key="3">
    <source>
        <dbReference type="Pfam" id="PF22936"/>
    </source>
</evidence>
<evidence type="ECO:0000313" key="4">
    <source>
        <dbReference type="EMBL" id="KAK8941144.1"/>
    </source>
</evidence>
<feature type="region of interest" description="Disordered" evidence="1">
    <location>
        <begin position="137"/>
        <end position="161"/>
    </location>
</feature>
<dbReference type="Pfam" id="PF13976">
    <property type="entry name" value="gag_pre-integrs"/>
    <property type="match status" value="1"/>
</dbReference>
<reference evidence="4 5" key="1">
    <citation type="journal article" date="2022" name="Nat. Plants">
        <title>Genomes of leafy and leafless Platanthera orchids illuminate the evolution of mycoheterotrophy.</title>
        <authorList>
            <person name="Li M.H."/>
            <person name="Liu K.W."/>
            <person name="Li Z."/>
            <person name="Lu H.C."/>
            <person name="Ye Q.L."/>
            <person name="Zhang D."/>
            <person name="Wang J.Y."/>
            <person name="Li Y.F."/>
            <person name="Zhong Z.M."/>
            <person name="Liu X."/>
            <person name="Yu X."/>
            <person name="Liu D.K."/>
            <person name="Tu X.D."/>
            <person name="Liu B."/>
            <person name="Hao Y."/>
            <person name="Liao X.Y."/>
            <person name="Jiang Y.T."/>
            <person name="Sun W.H."/>
            <person name="Chen J."/>
            <person name="Chen Y.Q."/>
            <person name="Ai Y."/>
            <person name="Zhai J.W."/>
            <person name="Wu S.S."/>
            <person name="Zhou Z."/>
            <person name="Hsiao Y.Y."/>
            <person name="Wu W.L."/>
            <person name="Chen Y.Y."/>
            <person name="Lin Y.F."/>
            <person name="Hsu J.L."/>
            <person name="Li C.Y."/>
            <person name="Wang Z.W."/>
            <person name="Zhao X."/>
            <person name="Zhong W.Y."/>
            <person name="Ma X.K."/>
            <person name="Ma L."/>
            <person name="Huang J."/>
            <person name="Chen G.Z."/>
            <person name="Huang M.Z."/>
            <person name="Huang L."/>
            <person name="Peng D.H."/>
            <person name="Luo Y.B."/>
            <person name="Zou S.Q."/>
            <person name="Chen S.P."/>
            <person name="Lan S."/>
            <person name="Tsai W.C."/>
            <person name="Van de Peer Y."/>
            <person name="Liu Z.J."/>
        </authorList>
    </citation>
    <scope>NUCLEOTIDE SEQUENCE [LARGE SCALE GENOMIC DNA]</scope>
    <source>
        <strain evidence="4">Lor287</strain>
    </source>
</reference>
<dbReference type="SUPFAM" id="SSF53098">
    <property type="entry name" value="Ribonuclease H-like"/>
    <property type="match status" value="1"/>
</dbReference>
<accession>A0AAP0G6Z1</accession>
<sequence length="498" mass="55399">MSPKVYHSYMLMDSAYEIWTRARETYSQIGNSTHVYELTRRMLELRQGSMTVSTYYSEFERISQELDYFDQFAPACTADAVLLQRRDERFHLHVFLMGLSMELDMFRTNILHRSPLPSLTEAFSMVLGDEDRRRSLNTVAPPSDRSAFTSTGRGGSSHTTQIPTCDHCGRRGHSREACFKLHPHLAPPGYVCGRGRGRGPGRGGHRQTDTRSHNAAYSTEIQGGHQGQLPDHFTTFELDALRRLLHSQSDPTPSSSSLFSTAAMPSAHAAVTPSSEWIIDSGATNYMTGFFTGFYSYTPLSGKDKVVSANGTLSPIAGKGNFSCSSSLPLTSVLHVPSFLRSLRSISNLTKSLNCSVNFFSDSYIFQELGTKRILGSGRNRGGLYYLDATLSSLALSSSAVTTADARRWHFCLGHPSPVYLQKFFPTLSQFVSSFKCDVCEMSKHVRQSSSHLSSPSSVPFSVIHSDVWGPSPVVSLTGYRWFVTFIDCFSRTTWVYL</sequence>
<dbReference type="Gene3D" id="3.30.420.10">
    <property type="entry name" value="Ribonuclease H-like superfamily/Ribonuclease H"/>
    <property type="match status" value="1"/>
</dbReference>
<dbReference type="Pfam" id="PF22936">
    <property type="entry name" value="Pol_BBD"/>
    <property type="match status" value="1"/>
</dbReference>
<dbReference type="InterPro" id="IPR025724">
    <property type="entry name" value="GAG-pre-integrase_dom"/>
</dbReference>